<proteinExistence type="predicted"/>
<dbReference type="KEGG" id="hde:HDEF_0522"/>
<dbReference type="AlphaFoldDB" id="C4K3Y3"/>
<accession>C4K3Y3</accession>
<reference evidence="1 2" key="1">
    <citation type="journal article" date="2009" name="Proc. Natl. Acad. Sci. U.S.A.">
        <title>Hamiltonella defensa, genome evolution of protective bacterial endosymbiont from pathogenic ancestors.</title>
        <authorList>
            <person name="Degnan P.H."/>
            <person name="Yu Y."/>
            <person name="Sisneros N."/>
            <person name="Wing R.A."/>
            <person name="Moran N.A."/>
        </authorList>
    </citation>
    <scope>NUCLEOTIDE SEQUENCE [LARGE SCALE GENOMIC DNA]</scope>
    <source>
        <strain evidence="2">5AT</strain>
    </source>
</reference>
<evidence type="ECO:0000313" key="1">
    <source>
        <dbReference type="EMBL" id="ACQ67276.1"/>
    </source>
</evidence>
<sequence length="35" mass="3956">MISAPLDTMRPPTGVELAIGHFRNIFCFFRESAET</sequence>
<dbReference type="EMBL" id="CP001277">
    <property type="protein sequence ID" value="ACQ67276.1"/>
    <property type="molecule type" value="Genomic_DNA"/>
</dbReference>
<protein>
    <submittedName>
        <fullName evidence="1">Uncharacterized protein</fullName>
    </submittedName>
</protein>
<dbReference type="Proteomes" id="UP000002334">
    <property type="component" value="Chromosome"/>
</dbReference>
<organism evidence="1 2">
    <name type="scientific">Hamiltonella defensa subsp. Acyrthosiphon pisum (strain 5AT)</name>
    <dbReference type="NCBI Taxonomy" id="572265"/>
    <lineage>
        <taxon>Bacteria</taxon>
        <taxon>Pseudomonadati</taxon>
        <taxon>Pseudomonadota</taxon>
        <taxon>Gammaproteobacteria</taxon>
        <taxon>Enterobacterales</taxon>
        <taxon>Enterobacteriaceae</taxon>
        <taxon>aphid secondary symbionts</taxon>
        <taxon>Candidatus Williamhamiltonella</taxon>
    </lineage>
</organism>
<name>C4K3Y3_HAMD5</name>
<evidence type="ECO:0000313" key="2">
    <source>
        <dbReference type="Proteomes" id="UP000002334"/>
    </source>
</evidence>
<dbReference type="HOGENOM" id="CLU_3365307_0_0_6"/>
<keyword evidence="2" id="KW-1185">Reference proteome</keyword>
<gene>
    <name evidence="1" type="ordered locus">HDEF_0522</name>
</gene>